<feature type="compositionally biased region" description="Low complexity" evidence="4">
    <location>
        <begin position="1146"/>
        <end position="1160"/>
    </location>
</feature>
<feature type="compositionally biased region" description="Basic and acidic residues" evidence="4">
    <location>
        <begin position="1236"/>
        <end position="1245"/>
    </location>
</feature>
<keyword evidence="2" id="KW-0963">Cytoplasm</keyword>
<feature type="compositionally biased region" description="Polar residues" evidence="4">
    <location>
        <begin position="572"/>
        <end position="584"/>
    </location>
</feature>
<evidence type="ECO:0000256" key="4">
    <source>
        <dbReference type="SAM" id="MobiDB-lite"/>
    </source>
</evidence>
<feature type="compositionally biased region" description="Low complexity" evidence="4">
    <location>
        <begin position="1102"/>
        <end position="1118"/>
    </location>
</feature>
<dbReference type="GO" id="GO:0008017">
    <property type="term" value="F:microtubule binding"/>
    <property type="evidence" value="ECO:0007669"/>
    <property type="project" value="InterPro"/>
</dbReference>
<feature type="compositionally biased region" description="Gly residues" evidence="4">
    <location>
        <begin position="1483"/>
        <end position="1492"/>
    </location>
</feature>
<comment type="subcellular location">
    <subcellularLocation>
        <location evidence="1">Cytoplasm</location>
        <location evidence="1">Cytoskeleton</location>
    </subcellularLocation>
</comment>
<feature type="compositionally biased region" description="Basic residues" evidence="4">
    <location>
        <begin position="21"/>
        <end position="35"/>
    </location>
</feature>
<feature type="region of interest" description="Disordered" evidence="4">
    <location>
        <begin position="873"/>
        <end position="916"/>
    </location>
</feature>
<evidence type="ECO:0000313" key="7">
    <source>
        <dbReference type="Proteomes" id="UP001310890"/>
    </source>
</evidence>
<feature type="region of interest" description="Disordered" evidence="4">
    <location>
        <begin position="1"/>
        <end position="43"/>
    </location>
</feature>
<dbReference type="GO" id="GO:0005856">
    <property type="term" value="C:cytoskeleton"/>
    <property type="evidence" value="ECO:0007669"/>
    <property type="project" value="UniProtKB-SubCell"/>
</dbReference>
<feature type="region of interest" description="Disordered" evidence="4">
    <location>
        <begin position="1343"/>
        <end position="1448"/>
    </location>
</feature>
<evidence type="ECO:0000313" key="6">
    <source>
        <dbReference type="EMBL" id="KAK5112139.1"/>
    </source>
</evidence>
<feature type="compositionally biased region" description="Basic and acidic residues" evidence="4">
    <location>
        <begin position="733"/>
        <end position="743"/>
    </location>
</feature>
<evidence type="ECO:0000256" key="3">
    <source>
        <dbReference type="ARBA" id="ARBA00023212"/>
    </source>
</evidence>
<organism evidence="6 7">
    <name type="scientific">Meristemomyces frigidus</name>
    <dbReference type="NCBI Taxonomy" id="1508187"/>
    <lineage>
        <taxon>Eukaryota</taxon>
        <taxon>Fungi</taxon>
        <taxon>Dikarya</taxon>
        <taxon>Ascomycota</taxon>
        <taxon>Pezizomycotina</taxon>
        <taxon>Dothideomycetes</taxon>
        <taxon>Dothideomycetidae</taxon>
        <taxon>Mycosphaerellales</taxon>
        <taxon>Teratosphaeriaceae</taxon>
        <taxon>Meristemomyces</taxon>
    </lineage>
</organism>
<feature type="compositionally biased region" description="Low complexity" evidence="4">
    <location>
        <begin position="623"/>
        <end position="634"/>
    </location>
</feature>
<protein>
    <recommendedName>
        <fullName evidence="5">GAR domain-containing protein</fullName>
    </recommendedName>
</protein>
<dbReference type="SUPFAM" id="SSF143575">
    <property type="entry name" value="GAS2 domain-like"/>
    <property type="match status" value="1"/>
</dbReference>
<feature type="compositionally biased region" description="Low complexity" evidence="4">
    <location>
        <begin position="388"/>
        <end position="398"/>
    </location>
</feature>
<dbReference type="PROSITE" id="PS51460">
    <property type="entry name" value="GAR"/>
    <property type="match status" value="1"/>
</dbReference>
<feature type="domain" description="GAR" evidence="5">
    <location>
        <begin position="1241"/>
        <end position="1327"/>
    </location>
</feature>
<feature type="compositionally biased region" description="Polar residues" evidence="4">
    <location>
        <begin position="1427"/>
        <end position="1443"/>
    </location>
</feature>
<gene>
    <name evidence="6" type="ORF">LTR62_004482</name>
</gene>
<feature type="region of interest" description="Disordered" evidence="4">
    <location>
        <begin position="1507"/>
        <end position="1527"/>
    </location>
</feature>
<dbReference type="InterPro" id="IPR036534">
    <property type="entry name" value="GAR_dom_sf"/>
</dbReference>
<accession>A0AAN7TFH3</accession>
<feature type="compositionally biased region" description="Basic and acidic residues" evidence="4">
    <location>
        <begin position="697"/>
        <end position="706"/>
    </location>
</feature>
<feature type="compositionally biased region" description="Polar residues" evidence="4">
    <location>
        <begin position="1353"/>
        <end position="1372"/>
    </location>
</feature>
<dbReference type="InterPro" id="IPR003108">
    <property type="entry name" value="GAR_dom"/>
</dbReference>
<evidence type="ECO:0000256" key="2">
    <source>
        <dbReference type="ARBA" id="ARBA00022490"/>
    </source>
</evidence>
<reference evidence="6" key="1">
    <citation type="submission" date="2023-08" db="EMBL/GenBank/DDBJ databases">
        <title>Black Yeasts Isolated from many extreme environments.</title>
        <authorList>
            <person name="Coleine C."/>
            <person name="Stajich J.E."/>
            <person name="Selbmann L."/>
        </authorList>
    </citation>
    <scope>NUCLEOTIDE SEQUENCE</scope>
    <source>
        <strain evidence="6">CCFEE 5401</strain>
    </source>
</reference>
<evidence type="ECO:0000259" key="5">
    <source>
        <dbReference type="PROSITE" id="PS51460"/>
    </source>
</evidence>
<feature type="region of interest" description="Disordered" evidence="4">
    <location>
        <begin position="559"/>
        <end position="643"/>
    </location>
</feature>
<feature type="region of interest" description="Disordered" evidence="4">
    <location>
        <begin position="424"/>
        <end position="471"/>
    </location>
</feature>
<feature type="region of interest" description="Disordered" evidence="4">
    <location>
        <begin position="358"/>
        <end position="398"/>
    </location>
</feature>
<dbReference type="Gene3D" id="3.30.920.20">
    <property type="entry name" value="Gas2-like domain"/>
    <property type="match status" value="1"/>
</dbReference>
<feature type="compositionally biased region" description="Low complexity" evidence="4">
    <location>
        <begin position="1398"/>
        <end position="1418"/>
    </location>
</feature>
<comment type="caution">
    <text evidence="6">The sequence shown here is derived from an EMBL/GenBank/DDBJ whole genome shotgun (WGS) entry which is preliminary data.</text>
</comment>
<feature type="compositionally biased region" description="Basic and acidic residues" evidence="4">
    <location>
        <begin position="369"/>
        <end position="387"/>
    </location>
</feature>
<dbReference type="Pfam" id="PF02187">
    <property type="entry name" value="GAS2"/>
    <property type="match status" value="1"/>
</dbReference>
<feature type="region of interest" description="Disordered" evidence="4">
    <location>
        <begin position="1466"/>
        <end position="1492"/>
    </location>
</feature>
<sequence>MAFPNPTINPPTFSRPDAATHRRVHSRSHSRSPVRHARDYDPLLRDLSPSTTLRAFSDEHLANHDGAHRALAHSFAAASSSERAFGAKAARACLDLRSWVRELASWQWPGTFDTPNSAQEGMRDGHMNGEDRLLEEYSGSLPSGMVQDYERRMDEIARERDALDLEDMKRFVLSAHGRTYNDSNNTWFARNSVNVSARDPDLRHLDDFTALITATILQALPYLSSLNRLLDVWTIRLLVCRQASAFLADLARAREDLKQGWATIAMPSSCGSFAKQEILTWERMEDIRGVIERQVNSLGRRLDNFLDQLEGRKETVPDAWIDEFEKLESAYGEWVVQAERKVLEDEWREARVNENHDSRLAHTINTQNHRLDVSRSPIRENDCHDHNSGSSTTSRPVSSINDEVAEPFLDSAFQQRFVPDLDSHDLHMPREVPQTLPADQGEQIQHNDGDDERTTMGSPTRPGLLHSPSRRSRHVPIIINYEDPSEIHPVASNDEGDGQVIIPDLPAPVQSHDATSSPMSNVAKKRAAFANGDLERATSLQRQVKSPVRPFEHASNAFTRLFRKEKTPEVGRTSSHRSTLSAQSNDDKRFKNDGNVIWGGRKPESPVASPPTSTNPREDTSRSRSASYRSQARSENYAGATVDTIPITVPRRTRKLSREASYLDMPGGFRPRSRSTSDSQKIRSRVSLGRGESYTSQERRLERMKPETYQPTRSMVSSARRPSSASVVKVLAMRREEGEEKWPADWPLASPTNTGGANSPDKNDERSGSPTNGRVPAVEHANDDGNDDLPSSPEISSPKVAMDTDAFDRFFVESFPATPETQPVQPQRGGIDTVVMRHERSIVATKRTAVPTVDEEMLGMGHDGPDMFDLGVPSPGHGEEGDGVQDGSDFHRGGDANETQFGFDFDQAPRLDGDGVDAGLELHSMSRSIPGIEELQRAGEQQPLLGSTGYFPLLPAGNTMLSEARDDHQTGTARSISPTSPHLKLHIPDLHTQLKAEPNADTEDAEIMEGKPILMHRASVASIESHPRSALRSIDLTPRRTSQLFTWASGSGIGVVGPRSLPHTPREPISAVENSSMPTSPLPYSGSVISPSPPVQEVIGDSKPVSRSRSPVSPMGSRDQSPAKIALHNGSPPFPYVNGEREKVPSDSPMSISRSASISPAAPPQLNAAMAKRQDKRKELSTPIARHRKAGSRDGPPLAPGEDTFDRHVSEVLDRLPSNAIKFRSRPGGTKTFDSTTKRTPDPRRPKAAIGRISSRGTPGSLTLAPADPSPKRSADETKLYHLTQAGRDEPIKLFVRLVGEGERVMVRVGGGWADLADYLRQYAEHHGSRTVSSSGGIELLNAADKAGPGSRKVSTSTTIPSTMATPEQSRFSMGCDAESSGDEAGTETTTPHAFAITTNPSTTPKSSSSKSFSRPSTANSGGGRPSSRQTGDWPLGNSNGNNFGLDASKDLPELKARWVEGMLEKAKVASSASAEKKKENGGKAGGKFWGELGKVGGTRRIVFKEGSSAGVGGTGTTSGKHGAEYM</sequence>
<dbReference type="EMBL" id="JAVRRL010000033">
    <property type="protein sequence ID" value="KAK5112139.1"/>
    <property type="molecule type" value="Genomic_DNA"/>
</dbReference>
<name>A0AAN7TFH3_9PEZI</name>
<dbReference type="Proteomes" id="UP001310890">
    <property type="component" value="Unassembled WGS sequence"/>
</dbReference>
<evidence type="ECO:0000256" key="1">
    <source>
        <dbReference type="ARBA" id="ARBA00004245"/>
    </source>
</evidence>
<feature type="region of interest" description="Disordered" evidence="4">
    <location>
        <begin position="1216"/>
        <end position="1276"/>
    </location>
</feature>
<feature type="region of interest" description="Disordered" evidence="4">
    <location>
        <begin position="1058"/>
        <end position="1204"/>
    </location>
</feature>
<feature type="compositionally biased region" description="Basic and acidic residues" evidence="4">
    <location>
        <begin position="445"/>
        <end position="454"/>
    </location>
</feature>
<feature type="region of interest" description="Disordered" evidence="4">
    <location>
        <begin position="657"/>
        <end position="799"/>
    </location>
</feature>
<keyword evidence="3" id="KW-0206">Cytoskeleton</keyword>
<proteinExistence type="predicted"/>
<feature type="compositionally biased region" description="Low complexity" evidence="4">
    <location>
        <begin position="713"/>
        <end position="728"/>
    </location>
</feature>